<proteinExistence type="predicted"/>
<sequence>MSPMFCLSQRNHIMQKFAASALVLTFLQFSLGANMALAADATAPVKVIMDATVSNWAGGDSDWQDIFDESKLKDVYSKDFAAKYQAAAQFPAADEDGISPFDYDVIVNAQDACPLEDMKLAGQPPKGDVTEVLATFKKSTCMGSDADYQKTTTVRFEVIQEAGKPVIDDIITIDDNGNPSSLKSVMQDLVKQQQQQPSDQQKTANPQ</sequence>
<feature type="region of interest" description="Disordered" evidence="1">
    <location>
        <begin position="187"/>
        <end position="207"/>
    </location>
</feature>
<evidence type="ECO:0000313" key="3">
    <source>
        <dbReference type="EMBL" id="SCB28406.1"/>
    </source>
</evidence>
<dbReference type="Proteomes" id="UP000199205">
    <property type="component" value="Unassembled WGS sequence"/>
</dbReference>
<reference evidence="3 4" key="1">
    <citation type="submission" date="2016-08" db="EMBL/GenBank/DDBJ databases">
        <authorList>
            <person name="Seilhamer J.J."/>
        </authorList>
    </citation>
    <scope>NUCLEOTIDE SEQUENCE [LARGE SCALE GENOMIC DNA]</scope>
    <source>
        <strain evidence="3 4">P1-7</strain>
    </source>
</reference>
<dbReference type="AlphaFoldDB" id="A0A1C3VKY3"/>
<evidence type="ECO:0000313" key="4">
    <source>
        <dbReference type="Proteomes" id="UP000199205"/>
    </source>
</evidence>
<dbReference type="Gene3D" id="3.10.450.50">
    <property type="match status" value="1"/>
</dbReference>
<protein>
    <recommendedName>
        <fullName evidence="5">DUF3828 domain-containing protein</fullName>
    </recommendedName>
</protein>
<dbReference type="EMBL" id="FMAF01000005">
    <property type="protein sequence ID" value="SCB28406.1"/>
    <property type="molecule type" value="Genomic_DNA"/>
</dbReference>
<evidence type="ECO:0000256" key="2">
    <source>
        <dbReference type="SAM" id="SignalP"/>
    </source>
</evidence>
<evidence type="ECO:0000256" key="1">
    <source>
        <dbReference type="SAM" id="MobiDB-lite"/>
    </source>
</evidence>
<accession>A0A1C3VKY3</accession>
<keyword evidence="2" id="KW-0732">Signal</keyword>
<name>A0A1C3VKY3_9HYPH</name>
<evidence type="ECO:0008006" key="5">
    <source>
        <dbReference type="Google" id="ProtNLM"/>
    </source>
</evidence>
<feature type="signal peptide" evidence="2">
    <location>
        <begin position="1"/>
        <end position="38"/>
    </location>
</feature>
<feature type="chain" id="PRO_5008684439" description="DUF3828 domain-containing protein" evidence="2">
    <location>
        <begin position="39"/>
        <end position="207"/>
    </location>
</feature>
<organism evidence="3 4">
    <name type="scientific">Rhizobium lusitanum</name>
    <dbReference type="NCBI Taxonomy" id="293958"/>
    <lineage>
        <taxon>Bacteria</taxon>
        <taxon>Pseudomonadati</taxon>
        <taxon>Pseudomonadota</taxon>
        <taxon>Alphaproteobacteria</taxon>
        <taxon>Hyphomicrobiales</taxon>
        <taxon>Rhizobiaceae</taxon>
        <taxon>Rhizobium/Agrobacterium group</taxon>
        <taxon>Rhizobium</taxon>
    </lineage>
</organism>
<gene>
    <name evidence="3" type="ORF">GA0061101_105457</name>
</gene>